<name>A0ABM9I0F1_9GAMM</name>
<dbReference type="Proteomes" id="UP001162030">
    <property type="component" value="Chromosome"/>
</dbReference>
<evidence type="ECO:0000313" key="2">
    <source>
        <dbReference type="Proteomes" id="UP001162030"/>
    </source>
</evidence>
<sequence>MDAAPLPEATGQSFEETDWTPPIIWVRSIQRAQHRVPCYRSDERFRCTVQDCEWRNSCLKLVAAWRR</sequence>
<accession>A0ABM9I0F1</accession>
<organism evidence="1 2">
    <name type="scientific">Methylocaldum szegediense</name>
    <dbReference type="NCBI Taxonomy" id="73780"/>
    <lineage>
        <taxon>Bacteria</taxon>
        <taxon>Pseudomonadati</taxon>
        <taxon>Pseudomonadota</taxon>
        <taxon>Gammaproteobacteria</taxon>
        <taxon>Methylococcales</taxon>
        <taxon>Methylococcaceae</taxon>
        <taxon>Methylocaldum</taxon>
    </lineage>
</organism>
<proteinExistence type="predicted"/>
<keyword evidence="2" id="KW-1185">Reference proteome</keyword>
<protein>
    <submittedName>
        <fullName evidence="1">Uncharacterized protein</fullName>
    </submittedName>
</protein>
<reference evidence="1 2" key="1">
    <citation type="submission" date="2023-03" db="EMBL/GenBank/DDBJ databases">
        <authorList>
            <person name="Pearce D."/>
        </authorList>
    </citation>
    <scope>NUCLEOTIDE SEQUENCE [LARGE SCALE GENOMIC DNA]</scope>
    <source>
        <strain evidence="1">Msz</strain>
    </source>
</reference>
<evidence type="ECO:0000313" key="1">
    <source>
        <dbReference type="EMBL" id="CAI8798970.1"/>
    </source>
</evidence>
<gene>
    <name evidence="1" type="ORF">MSZNOR_1553</name>
</gene>
<dbReference type="EMBL" id="OX458333">
    <property type="protein sequence ID" value="CAI8798970.1"/>
    <property type="molecule type" value="Genomic_DNA"/>
</dbReference>